<evidence type="ECO:0000313" key="2">
    <source>
        <dbReference type="Proteomes" id="UP000014140"/>
    </source>
</evidence>
<dbReference type="SUPFAM" id="SSF55298">
    <property type="entry name" value="YjgF-like"/>
    <property type="match status" value="1"/>
</dbReference>
<dbReference type="AlphaFoldDB" id="S0GGQ5"/>
<accession>S0GGQ5</accession>
<dbReference type="GO" id="GO:0005829">
    <property type="term" value="C:cytosol"/>
    <property type="evidence" value="ECO:0007669"/>
    <property type="project" value="TreeGrafter"/>
</dbReference>
<name>S0GGQ5_9BACT</name>
<dbReference type="PANTHER" id="PTHR11803">
    <property type="entry name" value="2-IMINOBUTANOATE/2-IMINOPROPANOATE DEAMINASE RIDA"/>
    <property type="match status" value="1"/>
</dbReference>
<comment type="caution">
    <text evidence="1">The sequence shown here is derived from an EMBL/GenBank/DDBJ whole genome shotgun (WGS) entry which is preliminary data.</text>
</comment>
<dbReference type="PANTHER" id="PTHR11803:SF39">
    <property type="entry name" value="2-IMINOBUTANOATE_2-IMINOPROPANOATE DEAMINASE"/>
    <property type="match status" value="1"/>
</dbReference>
<dbReference type="InterPro" id="IPR035959">
    <property type="entry name" value="RutC-like_sf"/>
</dbReference>
<dbReference type="InterPro" id="IPR006175">
    <property type="entry name" value="YjgF/YER057c/UK114"/>
</dbReference>
<gene>
    <name evidence="1" type="ORF">C803_04416</name>
</gene>
<dbReference type="GO" id="GO:0019239">
    <property type="term" value="F:deaminase activity"/>
    <property type="evidence" value="ECO:0007669"/>
    <property type="project" value="TreeGrafter"/>
</dbReference>
<protein>
    <submittedName>
        <fullName evidence="1">Uncharacterized protein</fullName>
    </submittedName>
</protein>
<keyword evidence="2" id="KW-1185">Reference proteome</keyword>
<proteinExistence type="predicted"/>
<dbReference type="Gene3D" id="3.30.1330.40">
    <property type="entry name" value="RutC-like"/>
    <property type="match status" value="1"/>
</dbReference>
<sequence>MFSVTDPSLSFGEQLDSLQRAYDAVTKKEAGNAVAVFRRYFLSDAANQADILMERECENPFCALSIVQQAPLNGTKIALWTWLQTGMATETCNSGMFEASHNGYRHLWNGGAHNKAATSEYQTRLLLNDYVMQLTEQHCTLAADCIRTWFFVQNVDVNYAGVVKARKDVFITQNLTEKTHYISSTGIEGRHADPDVLVQMDAYTVDGLQPEQIQFLYAPTHLNPTYEYGVTFERGTAVSYGDRKHIFLSGTASIDNKGEIVYPGDILKQTGRMMENISALLEEAGASIGDIMQAIVYLRDPADYENVQKYISTHYPELPHLIVLAPVCRPGWLIETECVAIIPADLPQYPCL</sequence>
<dbReference type="HOGENOM" id="CLU_062425_0_0_10"/>
<dbReference type="EMBL" id="ASSQ01000020">
    <property type="protein sequence ID" value="EOS16101.1"/>
    <property type="molecule type" value="Genomic_DNA"/>
</dbReference>
<evidence type="ECO:0000313" key="1">
    <source>
        <dbReference type="EMBL" id="EOS16101.1"/>
    </source>
</evidence>
<organism evidence="1 2">
    <name type="scientific">Parabacteroides goldsteinii dnLKV18</name>
    <dbReference type="NCBI Taxonomy" id="1235789"/>
    <lineage>
        <taxon>Bacteria</taxon>
        <taxon>Pseudomonadati</taxon>
        <taxon>Bacteroidota</taxon>
        <taxon>Bacteroidia</taxon>
        <taxon>Bacteroidales</taxon>
        <taxon>Tannerellaceae</taxon>
        <taxon>Parabacteroides</taxon>
    </lineage>
</organism>
<dbReference type="Proteomes" id="UP000014140">
    <property type="component" value="Unassembled WGS sequence"/>
</dbReference>
<dbReference type="PATRIC" id="fig|1235789.3.peg.4439"/>
<reference evidence="1 2" key="1">
    <citation type="submission" date="2013-04" db="EMBL/GenBank/DDBJ databases">
        <title>The Genome Sequence of Parabacteroides goldsteinii dnLKV18.</title>
        <authorList>
            <consortium name="The Broad Institute Genomics Platform"/>
            <consortium name="The Broad Institute Genome Sequencing Center for Infectious Disease"/>
            <person name="Earl A."/>
            <person name="Xavier R."/>
            <person name="Kuhn K."/>
            <person name="Stappenbeck T."/>
            <person name="Walker B."/>
            <person name="Young S."/>
            <person name="Zeng Q."/>
            <person name="Gargeya S."/>
            <person name="Fitzgerald M."/>
            <person name="Haas B."/>
            <person name="Abouelleil A."/>
            <person name="Allen A.W."/>
            <person name="Alvarado L."/>
            <person name="Arachchi H.M."/>
            <person name="Berlin A.M."/>
            <person name="Chapman S.B."/>
            <person name="Gainer-Dewar J."/>
            <person name="Goldberg J."/>
            <person name="Griggs A."/>
            <person name="Gujja S."/>
            <person name="Hansen M."/>
            <person name="Howarth C."/>
            <person name="Imamovic A."/>
            <person name="Ireland A."/>
            <person name="Larimer J."/>
            <person name="McCowan C."/>
            <person name="Murphy C."/>
            <person name="Pearson M."/>
            <person name="Poon T.W."/>
            <person name="Priest M."/>
            <person name="Roberts A."/>
            <person name="Saif S."/>
            <person name="Shea T."/>
            <person name="Sisk P."/>
            <person name="Sykes S."/>
            <person name="Wortman J."/>
            <person name="Nusbaum C."/>
            <person name="Birren B."/>
        </authorList>
    </citation>
    <scope>NUCLEOTIDE SEQUENCE [LARGE SCALE GENOMIC DNA]</scope>
    <source>
        <strain evidence="2">dnLKV18</strain>
    </source>
</reference>
<dbReference type="CDD" id="cd06153">
    <property type="entry name" value="YjgF_YER057c_UK114_like_5"/>
    <property type="match status" value="1"/>
</dbReference>
<dbReference type="Pfam" id="PF01042">
    <property type="entry name" value="Ribonuc_L-PSP"/>
    <property type="match status" value="1"/>
</dbReference>